<evidence type="ECO:0000313" key="3">
    <source>
        <dbReference type="EMBL" id="MBK1854705.1"/>
    </source>
</evidence>
<name>A0AAE2SAV0_9BACT</name>
<organism evidence="3 4">
    <name type="scientific">Oceaniferula flava</name>
    <dbReference type="NCBI Taxonomy" id="2800421"/>
    <lineage>
        <taxon>Bacteria</taxon>
        <taxon>Pseudomonadati</taxon>
        <taxon>Verrucomicrobiota</taxon>
        <taxon>Verrucomicrobiia</taxon>
        <taxon>Verrucomicrobiales</taxon>
        <taxon>Verrucomicrobiaceae</taxon>
        <taxon>Oceaniferula</taxon>
    </lineage>
</organism>
<dbReference type="Pfam" id="PF00565">
    <property type="entry name" value="SNase"/>
    <property type="match status" value="1"/>
</dbReference>
<feature type="domain" description="TNase-like" evidence="2">
    <location>
        <begin position="87"/>
        <end position="241"/>
    </location>
</feature>
<evidence type="ECO:0000313" key="4">
    <source>
        <dbReference type="Proteomes" id="UP000634206"/>
    </source>
</evidence>
<dbReference type="InterPro" id="IPR016071">
    <property type="entry name" value="Staphylococal_nuclease_OB-fold"/>
</dbReference>
<dbReference type="AlphaFoldDB" id="A0AAE2SAV0"/>
<dbReference type="PROSITE" id="PS50830">
    <property type="entry name" value="TNASE_3"/>
    <property type="match status" value="1"/>
</dbReference>
<comment type="caution">
    <text evidence="3">The sequence shown here is derived from an EMBL/GenBank/DDBJ whole genome shotgun (WGS) entry which is preliminary data.</text>
</comment>
<gene>
    <name evidence="3" type="ORF">JIN83_07020</name>
</gene>
<evidence type="ECO:0000256" key="1">
    <source>
        <dbReference type="SAM" id="Phobius"/>
    </source>
</evidence>
<dbReference type="Proteomes" id="UP000634206">
    <property type="component" value="Unassembled WGS sequence"/>
</dbReference>
<feature type="transmembrane region" description="Helical" evidence="1">
    <location>
        <begin position="9"/>
        <end position="27"/>
    </location>
</feature>
<protein>
    <submittedName>
        <fullName evidence="3">Thermonuclease family protein</fullName>
    </submittedName>
</protein>
<reference evidence="3" key="1">
    <citation type="submission" date="2021-01" db="EMBL/GenBank/DDBJ databases">
        <title>Modified the classification status of verrucomicrobia.</title>
        <authorList>
            <person name="Feng X."/>
        </authorList>
    </citation>
    <scope>NUCLEOTIDE SEQUENCE</scope>
    <source>
        <strain evidence="3">5K15</strain>
    </source>
</reference>
<keyword evidence="1" id="KW-1133">Transmembrane helix</keyword>
<dbReference type="SMART" id="SM00318">
    <property type="entry name" value="SNc"/>
    <property type="match status" value="1"/>
</dbReference>
<accession>A0AAE2SAV0</accession>
<sequence length="242" mass="27250">MAKKKKKTVLSTVISMVIIAAVIWMKYQETTDANIREGKVRDKSVEITVPAEQSDTSLTNLLSVVQLSSTQFEVLKNCSLIDHRGNDGDSFHVKTAKGEEEVRLYFVDAPESAARTYGGGENNYERIAQQGAAMGGLDQKQTTQVGVEAKLFAKKLLKARPFTIVTKREKVYRSHRIYAYVIVEWEGEKRYLHELLVAHGLGRIHTKPMTMPDNTSGSRQRDRLKTIENYAKSKDYGAWGAH</sequence>
<dbReference type="Gene3D" id="2.40.50.90">
    <property type="match status" value="1"/>
</dbReference>
<dbReference type="InterPro" id="IPR035437">
    <property type="entry name" value="SNase_OB-fold_sf"/>
</dbReference>
<dbReference type="SUPFAM" id="SSF50199">
    <property type="entry name" value="Staphylococcal nuclease"/>
    <property type="match status" value="1"/>
</dbReference>
<dbReference type="RefSeq" id="WP_309489310.1">
    <property type="nucleotide sequence ID" value="NZ_JAENIG010000003.1"/>
</dbReference>
<dbReference type="EMBL" id="JAENIG010000003">
    <property type="protein sequence ID" value="MBK1854705.1"/>
    <property type="molecule type" value="Genomic_DNA"/>
</dbReference>
<keyword evidence="4" id="KW-1185">Reference proteome</keyword>
<keyword evidence="1" id="KW-0472">Membrane</keyword>
<evidence type="ECO:0000259" key="2">
    <source>
        <dbReference type="PROSITE" id="PS50830"/>
    </source>
</evidence>
<keyword evidence="1" id="KW-0812">Transmembrane</keyword>
<proteinExistence type="predicted"/>